<organism evidence="10 11">
    <name type="scientific">Rhodoglobus vestalii</name>
    <dbReference type="NCBI Taxonomy" id="193384"/>
    <lineage>
        <taxon>Bacteria</taxon>
        <taxon>Bacillati</taxon>
        <taxon>Actinomycetota</taxon>
        <taxon>Actinomycetes</taxon>
        <taxon>Micrococcales</taxon>
        <taxon>Microbacteriaceae</taxon>
        <taxon>Rhodoglobus</taxon>
    </lineage>
</organism>
<evidence type="ECO:0000256" key="8">
    <source>
        <dbReference type="SAM" id="Phobius"/>
    </source>
</evidence>
<gene>
    <name evidence="10" type="ORF">FB472_2026</name>
</gene>
<dbReference type="PRINTS" id="PR00812">
    <property type="entry name" value="BCTERIALGSPF"/>
</dbReference>
<feature type="domain" description="Type II secretion system protein GspF" evidence="9">
    <location>
        <begin position="279"/>
        <end position="401"/>
    </location>
</feature>
<accession>A0A8H2PYI6</accession>
<proteinExistence type="inferred from homology"/>
<feature type="transmembrane region" description="Helical" evidence="8">
    <location>
        <begin position="382"/>
        <end position="402"/>
    </location>
</feature>
<dbReference type="RefSeq" id="WP_141990742.1">
    <property type="nucleotide sequence ID" value="NZ_VFRA01000001.1"/>
</dbReference>
<keyword evidence="4" id="KW-0997">Cell inner membrane</keyword>
<dbReference type="InterPro" id="IPR003004">
    <property type="entry name" value="GspF/PilC"/>
</dbReference>
<sequence>MADVKTFAYTSRNSAGKLVKGKVEAANQPTAMTRLRTMGLSPISIEESAASTGLNREINIPGLTTKNVGLKDLAIMSRQMATMIAAGLSLMKTLTILEGQTENKKLAETLGLVRSDVERGSSFSESLGKHPLIFPRLMIYLVRAGEAGGFLDGALVSVADSLESDVKLRATIKSAMTYPIAVLLMAVAAVIVMLVFIVPIFEDMFDSLGGKLPAPTQFLVIMSANMIWIIPVVLVGTIAFSVWWRANKHTDAVRRVVDPFKLKAPVFGQLFTKVAIARFSRNFSAMIGAGVPILQSLSIVGETSGNWVIEQALVKVQDSVRLGNSIAAPLATEPVFPSMVVQMIAVGEDSGALEVMLTKVADFYDEEVQATAEALTSLIEPLMIAVIGTIIGGMIVALYMPIFTITQQIQ</sequence>
<comment type="similarity">
    <text evidence="2">Belongs to the GSP F family.</text>
</comment>
<keyword evidence="5 8" id="KW-0812">Transmembrane</keyword>
<evidence type="ECO:0000259" key="9">
    <source>
        <dbReference type="Pfam" id="PF00482"/>
    </source>
</evidence>
<dbReference type="PANTHER" id="PTHR30012">
    <property type="entry name" value="GENERAL SECRETION PATHWAY PROTEIN"/>
    <property type="match status" value="1"/>
</dbReference>
<dbReference type="InterPro" id="IPR042094">
    <property type="entry name" value="T2SS_GspF_sf"/>
</dbReference>
<dbReference type="FunFam" id="1.20.81.30:FF:000001">
    <property type="entry name" value="Type II secretion system protein F"/>
    <property type="match status" value="2"/>
</dbReference>
<comment type="subcellular location">
    <subcellularLocation>
        <location evidence="1">Cell inner membrane</location>
        <topology evidence="1">Multi-pass membrane protein</topology>
    </subcellularLocation>
</comment>
<evidence type="ECO:0000313" key="10">
    <source>
        <dbReference type="EMBL" id="TQO20394.1"/>
    </source>
</evidence>
<dbReference type="OrthoDB" id="9805682at2"/>
<dbReference type="GO" id="GO:0005886">
    <property type="term" value="C:plasma membrane"/>
    <property type="evidence" value="ECO:0007669"/>
    <property type="project" value="UniProtKB-SubCell"/>
</dbReference>
<feature type="domain" description="Type II secretion system protein GspF" evidence="9">
    <location>
        <begin position="77"/>
        <end position="199"/>
    </location>
</feature>
<evidence type="ECO:0000256" key="7">
    <source>
        <dbReference type="ARBA" id="ARBA00023136"/>
    </source>
</evidence>
<comment type="caution">
    <text evidence="10">The sequence shown here is derived from an EMBL/GenBank/DDBJ whole genome shotgun (WGS) entry which is preliminary data.</text>
</comment>
<keyword evidence="6 8" id="KW-1133">Transmembrane helix</keyword>
<dbReference type="AlphaFoldDB" id="A0A8H2PYI6"/>
<evidence type="ECO:0000256" key="2">
    <source>
        <dbReference type="ARBA" id="ARBA00005745"/>
    </source>
</evidence>
<evidence type="ECO:0000256" key="1">
    <source>
        <dbReference type="ARBA" id="ARBA00004429"/>
    </source>
</evidence>
<feature type="transmembrane region" description="Helical" evidence="8">
    <location>
        <begin position="177"/>
        <end position="198"/>
    </location>
</feature>
<evidence type="ECO:0000256" key="4">
    <source>
        <dbReference type="ARBA" id="ARBA00022519"/>
    </source>
</evidence>
<reference evidence="10 11" key="1">
    <citation type="submission" date="2019-06" db="EMBL/GenBank/DDBJ databases">
        <title>Sequencing the genomes of 1000 actinobacteria strains.</title>
        <authorList>
            <person name="Klenk H.-P."/>
        </authorList>
    </citation>
    <scope>NUCLEOTIDE SEQUENCE [LARGE SCALE GENOMIC DNA]</scope>
    <source>
        <strain evidence="10 11">DSM 21947</strain>
    </source>
</reference>
<name>A0A8H2PYI6_9MICO</name>
<keyword evidence="11" id="KW-1185">Reference proteome</keyword>
<keyword evidence="7 8" id="KW-0472">Membrane</keyword>
<dbReference type="EMBL" id="VFRA01000001">
    <property type="protein sequence ID" value="TQO20394.1"/>
    <property type="molecule type" value="Genomic_DNA"/>
</dbReference>
<evidence type="ECO:0000256" key="3">
    <source>
        <dbReference type="ARBA" id="ARBA00022475"/>
    </source>
</evidence>
<evidence type="ECO:0000256" key="6">
    <source>
        <dbReference type="ARBA" id="ARBA00022989"/>
    </source>
</evidence>
<dbReference type="PANTHER" id="PTHR30012:SF0">
    <property type="entry name" value="TYPE II SECRETION SYSTEM PROTEIN F-RELATED"/>
    <property type="match status" value="1"/>
</dbReference>
<evidence type="ECO:0000256" key="5">
    <source>
        <dbReference type="ARBA" id="ARBA00022692"/>
    </source>
</evidence>
<protein>
    <submittedName>
        <fullName evidence="10">Type IV pilus assembly protein PilC</fullName>
    </submittedName>
</protein>
<dbReference type="InterPro" id="IPR018076">
    <property type="entry name" value="T2SS_GspF_dom"/>
</dbReference>
<dbReference type="Proteomes" id="UP000316560">
    <property type="component" value="Unassembled WGS sequence"/>
</dbReference>
<evidence type="ECO:0000313" key="11">
    <source>
        <dbReference type="Proteomes" id="UP000316560"/>
    </source>
</evidence>
<keyword evidence="3" id="KW-1003">Cell membrane</keyword>
<dbReference type="Gene3D" id="1.20.81.30">
    <property type="entry name" value="Type II secretion system (T2SS), domain F"/>
    <property type="match status" value="2"/>
</dbReference>
<feature type="transmembrane region" description="Helical" evidence="8">
    <location>
        <begin position="218"/>
        <end position="244"/>
    </location>
</feature>
<dbReference type="Pfam" id="PF00482">
    <property type="entry name" value="T2SSF"/>
    <property type="match status" value="2"/>
</dbReference>